<proteinExistence type="inferred from homology"/>
<dbReference type="AlphaFoldDB" id="A0A811PE54"/>
<evidence type="ECO:0000313" key="10">
    <source>
        <dbReference type="Proteomes" id="UP000604825"/>
    </source>
</evidence>
<keyword evidence="4" id="KW-0547">Nucleotide-binding</keyword>
<evidence type="ECO:0008006" key="11">
    <source>
        <dbReference type="Google" id="ProtNLM"/>
    </source>
</evidence>
<evidence type="ECO:0000259" key="7">
    <source>
        <dbReference type="Pfam" id="PF18052"/>
    </source>
</evidence>
<comment type="similarity">
    <text evidence="1">Belongs to the disease resistance NB-LRR family.</text>
</comment>
<evidence type="ECO:0000259" key="8">
    <source>
        <dbReference type="Pfam" id="PF23559"/>
    </source>
</evidence>
<dbReference type="GO" id="GO:0006952">
    <property type="term" value="P:defense response"/>
    <property type="evidence" value="ECO:0007669"/>
    <property type="project" value="UniProtKB-KW"/>
</dbReference>
<keyword evidence="10" id="KW-1185">Reference proteome</keyword>
<reference evidence="9" key="1">
    <citation type="submission" date="2020-10" db="EMBL/GenBank/DDBJ databases">
        <authorList>
            <person name="Han B."/>
            <person name="Lu T."/>
            <person name="Zhao Q."/>
            <person name="Huang X."/>
            <person name="Zhao Y."/>
        </authorList>
    </citation>
    <scope>NUCLEOTIDE SEQUENCE</scope>
</reference>
<feature type="region of interest" description="Disordered" evidence="6">
    <location>
        <begin position="183"/>
        <end position="224"/>
    </location>
</feature>
<dbReference type="InterPro" id="IPR058922">
    <property type="entry name" value="WHD_DRP"/>
</dbReference>
<evidence type="ECO:0000256" key="3">
    <source>
        <dbReference type="ARBA" id="ARBA00022737"/>
    </source>
</evidence>
<feature type="domain" description="Disease resistance protein winged helix" evidence="8">
    <location>
        <begin position="116"/>
        <end position="177"/>
    </location>
</feature>
<keyword evidence="2" id="KW-0433">Leucine-rich repeat</keyword>
<dbReference type="Pfam" id="PF18052">
    <property type="entry name" value="Rx_N"/>
    <property type="match status" value="1"/>
</dbReference>
<gene>
    <name evidence="9" type="ORF">NCGR_LOCUS26445</name>
</gene>
<dbReference type="Proteomes" id="UP000604825">
    <property type="component" value="Unassembled WGS sequence"/>
</dbReference>
<keyword evidence="5" id="KW-0611">Plant defense</keyword>
<feature type="compositionally biased region" description="Low complexity" evidence="6">
    <location>
        <begin position="189"/>
        <end position="224"/>
    </location>
</feature>
<organism evidence="9 10">
    <name type="scientific">Miscanthus lutarioriparius</name>
    <dbReference type="NCBI Taxonomy" id="422564"/>
    <lineage>
        <taxon>Eukaryota</taxon>
        <taxon>Viridiplantae</taxon>
        <taxon>Streptophyta</taxon>
        <taxon>Embryophyta</taxon>
        <taxon>Tracheophyta</taxon>
        <taxon>Spermatophyta</taxon>
        <taxon>Magnoliopsida</taxon>
        <taxon>Liliopsida</taxon>
        <taxon>Poales</taxon>
        <taxon>Poaceae</taxon>
        <taxon>PACMAD clade</taxon>
        <taxon>Panicoideae</taxon>
        <taxon>Andropogonodae</taxon>
        <taxon>Andropogoneae</taxon>
        <taxon>Saccharinae</taxon>
        <taxon>Miscanthus</taxon>
    </lineage>
</organism>
<evidence type="ECO:0000256" key="6">
    <source>
        <dbReference type="SAM" id="MobiDB-lite"/>
    </source>
</evidence>
<evidence type="ECO:0000256" key="1">
    <source>
        <dbReference type="ARBA" id="ARBA00008894"/>
    </source>
</evidence>
<accession>A0A811PE54</accession>
<dbReference type="InterPro" id="IPR041118">
    <property type="entry name" value="Rx_N"/>
</dbReference>
<evidence type="ECO:0000256" key="5">
    <source>
        <dbReference type="ARBA" id="ARBA00022821"/>
    </source>
</evidence>
<evidence type="ECO:0000256" key="4">
    <source>
        <dbReference type="ARBA" id="ARBA00022741"/>
    </source>
</evidence>
<dbReference type="EMBL" id="CAJGYO010000006">
    <property type="protein sequence ID" value="CAD6239540.1"/>
    <property type="molecule type" value="Genomic_DNA"/>
</dbReference>
<keyword evidence="3" id="KW-0677">Repeat</keyword>
<dbReference type="Pfam" id="PF23559">
    <property type="entry name" value="WHD_DRP"/>
    <property type="match status" value="1"/>
</dbReference>
<feature type="domain" description="Disease resistance N-terminal" evidence="7">
    <location>
        <begin position="2"/>
        <end position="62"/>
    </location>
</feature>
<dbReference type="GO" id="GO:0000166">
    <property type="term" value="F:nucleotide binding"/>
    <property type="evidence" value="ECO:0007669"/>
    <property type="project" value="UniProtKB-KW"/>
</dbReference>
<dbReference type="Gene3D" id="1.20.5.4130">
    <property type="match status" value="1"/>
</dbReference>
<evidence type="ECO:0000313" key="9">
    <source>
        <dbReference type="EMBL" id="CAD6239540.1"/>
    </source>
</evidence>
<evidence type="ECO:0000256" key="2">
    <source>
        <dbReference type="ARBA" id="ARBA00022614"/>
    </source>
</evidence>
<comment type="caution">
    <text evidence="9">The sequence shown here is derived from an EMBL/GenBank/DDBJ whole genome shotgun (WGS) entry which is preliminary data.</text>
</comment>
<name>A0A811PE54_9POAL</name>
<sequence length="224" mass="25928">MRLLRDKLEWLHTFIRDADRRRRLRDDEFVAIWVRQTRDVAFEAEDALDDFLHHAERRRRKATLGSGCNVVQGRSRGHSWAGQVQRHARILWSKELAPPANEKQHRGGSSNSWPRIMSRALVRLRVDEGFVRPRRGRTMEEVGQGYLKELISRCMVQLVDKDDFGAVKTVVVHDRLHAFSRMRRRRPASSRATTALTCSRRAPGTASPSSTPPRTGRSTIWTNR</sequence>
<protein>
    <recommendedName>
        <fullName evidence="11">Rx N-terminal domain-containing protein</fullName>
    </recommendedName>
</protein>
<dbReference type="OrthoDB" id="1935686at2759"/>